<organism evidence="2 3">
    <name type="scientific">Diaporthe eres</name>
    <name type="common">Phomopsis oblonga</name>
    <dbReference type="NCBI Taxonomy" id="83184"/>
    <lineage>
        <taxon>Eukaryota</taxon>
        <taxon>Fungi</taxon>
        <taxon>Dikarya</taxon>
        <taxon>Ascomycota</taxon>
        <taxon>Pezizomycotina</taxon>
        <taxon>Sordariomycetes</taxon>
        <taxon>Sordariomycetidae</taxon>
        <taxon>Diaporthales</taxon>
        <taxon>Diaporthaceae</taxon>
        <taxon>Diaporthe</taxon>
        <taxon>Diaporthe eres species complex</taxon>
    </lineage>
</organism>
<reference evidence="2 3" key="1">
    <citation type="submission" date="2024-02" db="EMBL/GenBank/DDBJ databases">
        <title>De novo assembly and annotation of 12 fungi associated with fruit tree decline syndrome in Ontario, Canada.</title>
        <authorList>
            <person name="Sulman M."/>
            <person name="Ellouze W."/>
            <person name="Ilyukhin E."/>
        </authorList>
    </citation>
    <scope>NUCLEOTIDE SEQUENCE [LARGE SCALE GENOMIC DNA]</scope>
    <source>
        <strain evidence="2 3">M169</strain>
    </source>
</reference>
<accession>A0ABR1P046</accession>
<dbReference type="InterPro" id="IPR045518">
    <property type="entry name" value="2EXR"/>
</dbReference>
<dbReference type="EMBL" id="JAKNSF020000067">
    <property type="protein sequence ID" value="KAK7722029.1"/>
    <property type="molecule type" value="Genomic_DNA"/>
</dbReference>
<sequence>MPSGPMESNTMVKIEGGGIDDYKVAQTSSCFPTVGNNMAGNDMLGDNFAAYDPPKSYIHYDDAFERWISGHFVALDNPREHDPRDHAAPHHQAPGDLAPCKYCLKGHNVGQGTPDLYMGVGDVHDQGSPDTYMQVDGADDDRAVGNSLLNPIAIHDISPLYNQPLKSKKWEKFLAMNAGPWMHKFMQFPTEIRLMIWEMAIEDAIEAADPVFKRSVQRFGFNLAYDARRVKPGQDKSWGWVACFTPLSINANRPLLFLRASVDSRALLLRKMSFLTVHELPIGADGQYMAPRKCHMPFDFAKDDFCVEGITHGLEEATRDKADKDAVWDPEKLPLADLLDNALGLRFAPRIKRLAIVPHLRDMHWSPWSFIQTTNGRNMATIAKRFPALVTVKSAIPQRRMYADETPVFPVPRYILWKAASLRGKGKGGPSKMSEEDREALYLVAWRRIFDQQHHFNRRYMVPILFDDSGCLV</sequence>
<gene>
    <name evidence="2" type="ORF">SLS63_009310</name>
</gene>
<feature type="domain" description="2EXR" evidence="1">
    <location>
        <begin position="183"/>
        <end position="302"/>
    </location>
</feature>
<comment type="caution">
    <text evidence="2">The sequence shown here is derived from an EMBL/GenBank/DDBJ whole genome shotgun (WGS) entry which is preliminary data.</text>
</comment>
<name>A0ABR1P046_DIAER</name>
<keyword evidence="3" id="KW-1185">Reference proteome</keyword>
<proteinExistence type="predicted"/>
<evidence type="ECO:0000313" key="2">
    <source>
        <dbReference type="EMBL" id="KAK7722029.1"/>
    </source>
</evidence>
<evidence type="ECO:0000259" key="1">
    <source>
        <dbReference type="Pfam" id="PF20150"/>
    </source>
</evidence>
<protein>
    <recommendedName>
        <fullName evidence="1">2EXR domain-containing protein</fullName>
    </recommendedName>
</protein>
<dbReference type="Proteomes" id="UP001430848">
    <property type="component" value="Unassembled WGS sequence"/>
</dbReference>
<evidence type="ECO:0000313" key="3">
    <source>
        <dbReference type="Proteomes" id="UP001430848"/>
    </source>
</evidence>
<dbReference type="Pfam" id="PF20150">
    <property type="entry name" value="2EXR"/>
    <property type="match status" value="1"/>
</dbReference>